<dbReference type="PRINTS" id="PR00830">
    <property type="entry name" value="ENDOLAPTASE"/>
</dbReference>
<dbReference type="Pfam" id="PF13541">
    <property type="entry name" value="ChlI"/>
    <property type="match status" value="1"/>
</dbReference>
<accession>A0A9D0ZGV7</accession>
<dbReference type="GO" id="GO:0005524">
    <property type="term" value="F:ATP binding"/>
    <property type="evidence" value="ECO:0007669"/>
    <property type="project" value="InterPro"/>
</dbReference>
<dbReference type="AlphaFoldDB" id="A0A9D0ZGV7"/>
<dbReference type="Gene3D" id="3.40.50.300">
    <property type="entry name" value="P-loop containing nucleotide triphosphate hydrolases"/>
    <property type="match status" value="1"/>
</dbReference>
<dbReference type="InterPro" id="IPR014721">
    <property type="entry name" value="Ribsml_uS5_D2-typ_fold_subgr"/>
</dbReference>
<dbReference type="PANTHER" id="PTHR32039">
    <property type="entry name" value="MAGNESIUM-CHELATASE SUBUNIT CHLI"/>
    <property type="match status" value="1"/>
</dbReference>
<dbReference type="EMBL" id="DVFW01000009">
    <property type="protein sequence ID" value="HIQ79922.1"/>
    <property type="molecule type" value="Genomic_DNA"/>
</dbReference>
<dbReference type="InterPro" id="IPR045006">
    <property type="entry name" value="CHLI-like"/>
</dbReference>
<organism evidence="3 4">
    <name type="scientific">Candidatus Scatavimonas merdigallinarum</name>
    <dbReference type="NCBI Taxonomy" id="2840914"/>
    <lineage>
        <taxon>Bacteria</taxon>
        <taxon>Bacillati</taxon>
        <taxon>Bacillota</taxon>
        <taxon>Clostridia</taxon>
        <taxon>Eubacteriales</taxon>
        <taxon>Oscillospiraceae</taxon>
        <taxon>Oscillospiraceae incertae sedis</taxon>
        <taxon>Candidatus Scatavimonas</taxon>
    </lineage>
</organism>
<comment type="similarity">
    <text evidence="1">Belongs to the Mg-chelatase subunits D/I family. ComM subfamily.</text>
</comment>
<dbReference type="InterPro" id="IPR027417">
    <property type="entry name" value="P-loop_NTPase"/>
</dbReference>
<evidence type="ECO:0000256" key="1">
    <source>
        <dbReference type="ARBA" id="ARBA00006354"/>
    </source>
</evidence>
<dbReference type="SUPFAM" id="SSF52540">
    <property type="entry name" value="P-loop containing nucleoside triphosphate hydrolases"/>
    <property type="match status" value="1"/>
</dbReference>
<dbReference type="SMART" id="SM00382">
    <property type="entry name" value="AAA"/>
    <property type="match status" value="1"/>
</dbReference>
<sequence length="508" mass="55073">MVVHCNSLGLFGLDAFLVEVEADLSNGMAAFDIVGLPDAAVKESRDRVRAALKNCGFTFPLGRITINLAPADIRKEGPLYDLPILAALLQATGQIAPLPNDAALIGELSLSGEIRRINGILPMAIHAKQSGIKKLFVPYANAQEGAVVQGLCIYPVQNLRQLLLHLSGKQEITPARLTAEPVLQPPALLDFSQVKGQYEAKRAMEVAAAGGHNILLVGPPGSGKSMLAKRLPSILPDMRFDETIETTKIHSIAGVLKNGQLVRSRPFRSPHHTVSAAGLSGGGAIPKPGELSLAHNGVLFLDELPEFSRSTLEVLRQPVEEGVVTISRVSGSVSYPCRVMLVAAMNPCPCGYFGHPTRKCSCTPGAVARYLSRVSGPLLDRLDLHIEVPPVQFEELAKDGCEESSQQVQARVNRAREIQRARYKGSKITCNAHLSPAMLQRCCPMDAKAELLLKNAFDRLGFSARAYDRVLKVSRTIADLEQSQVIHSAHIAEAIQYRSLDRKYWSTV</sequence>
<dbReference type="InterPro" id="IPR004482">
    <property type="entry name" value="Mg_chelat-rel"/>
</dbReference>
<protein>
    <submittedName>
        <fullName evidence="3">YifB family Mg chelatase-like AAA ATPase</fullName>
    </submittedName>
</protein>
<feature type="domain" description="AAA+ ATPase" evidence="2">
    <location>
        <begin position="210"/>
        <end position="392"/>
    </location>
</feature>
<proteinExistence type="inferred from homology"/>
<comment type="caution">
    <text evidence="3">The sequence shown here is derived from an EMBL/GenBank/DDBJ whole genome shotgun (WGS) entry which is preliminary data.</text>
</comment>
<evidence type="ECO:0000313" key="4">
    <source>
        <dbReference type="Proteomes" id="UP000886787"/>
    </source>
</evidence>
<name>A0A9D0ZGV7_9FIRM</name>
<dbReference type="Pfam" id="PF01078">
    <property type="entry name" value="Mg_chelatase"/>
    <property type="match status" value="1"/>
</dbReference>
<dbReference type="Gene3D" id="3.30.230.10">
    <property type="match status" value="1"/>
</dbReference>
<dbReference type="Pfam" id="PF13335">
    <property type="entry name" value="Mg_chelatase_C"/>
    <property type="match status" value="1"/>
</dbReference>
<dbReference type="NCBIfam" id="TIGR00368">
    <property type="entry name" value="YifB family Mg chelatase-like AAA ATPase"/>
    <property type="match status" value="1"/>
</dbReference>
<gene>
    <name evidence="3" type="ORF">IAD32_01395</name>
</gene>
<dbReference type="Proteomes" id="UP000886787">
    <property type="component" value="Unassembled WGS sequence"/>
</dbReference>
<dbReference type="InterPro" id="IPR003593">
    <property type="entry name" value="AAA+_ATPase"/>
</dbReference>
<dbReference type="SUPFAM" id="SSF54211">
    <property type="entry name" value="Ribosomal protein S5 domain 2-like"/>
    <property type="match status" value="1"/>
</dbReference>
<reference evidence="3" key="1">
    <citation type="submission" date="2020-10" db="EMBL/GenBank/DDBJ databases">
        <authorList>
            <person name="Gilroy R."/>
        </authorList>
    </citation>
    <scope>NUCLEOTIDE SEQUENCE</scope>
    <source>
        <strain evidence="3">ChiSjej1B19-3389</strain>
    </source>
</reference>
<dbReference type="InterPro" id="IPR025158">
    <property type="entry name" value="Mg_chelat-rel_C"/>
</dbReference>
<dbReference type="InterPro" id="IPR020568">
    <property type="entry name" value="Ribosomal_Su5_D2-typ_SF"/>
</dbReference>
<dbReference type="InterPro" id="IPR000523">
    <property type="entry name" value="Mg_chelatse_chII-like_cat_dom"/>
</dbReference>
<evidence type="ECO:0000259" key="2">
    <source>
        <dbReference type="SMART" id="SM00382"/>
    </source>
</evidence>
<reference evidence="3" key="2">
    <citation type="journal article" date="2021" name="PeerJ">
        <title>Extensive microbial diversity within the chicken gut microbiome revealed by metagenomics and culture.</title>
        <authorList>
            <person name="Gilroy R."/>
            <person name="Ravi A."/>
            <person name="Getino M."/>
            <person name="Pursley I."/>
            <person name="Horton D.L."/>
            <person name="Alikhan N.F."/>
            <person name="Baker D."/>
            <person name="Gharbi K."/>
            <person name="Hall N."/>
            <person name="Watson M."/>
            <person name="Adriaenssens E.M."/>
            <person name="Foster-Nyarko E."/>
            <person name="Jarju S."/>
            <person name="Secka A."/>
            <person name="Antonio M."/>
            <person name="Oren A."/>
            <person name="Chaudhuri R.R."/>
            <person name="La Ragione R."/>
            <person name="Hildebrand F."/>
            <person name="Pallen M.J."/>
        </authorList>
    </citation>
    <scope>NUCLEOTIDE SEQUENCE</scope>
    <source>
        <strain evidence="3">ChiSjej1B19-3389</strain>
    </source>
</reference>
<dbReference type="PANTHER" id="PTHR32039:SF7">
    <property type="entry name" value="COMPETENCE PROTEIN COMM"/>
    <property type="match status" value="1"/>
</dbReference>
<evidence type="ECO:0000313" key="3">
    <source>
        <dbReference type="EMBL" id="HIQ79922.1"/>
    </source>
</evidence>